<dbReference type="PANTHER" id="PTHR34297:SF2">
    <property type="entry name" value="ASP23_GLS24 FAMILY ENVELOPE STRESS RESPONSE PROTEIN"/>
    <property type="match status" value="1"/>
</dbReference>
<evidence type="ECO:0000256" key="1">
    <source>
        <dbReference type="ARBA" id="ARBA00005721"/>
    </source>
</evidence>
<dbReference type="Proteomes" id="UP001165074">
    <property type="component" value="Unassembled WGS sequence"/>
</dbReference>
<dbReference type="PANTHER" id="PTHR34297">
    <property type="entry name" value="HYPOTHETICAL CYTOSOLIC PROTEIN-RELATED"/>
    <property type="match status" value="1"/>
</dbReference>
<dbReference type="Pfam" id="PF03780">
    <property type="entry name" value="Asp23"/>
    <property type="match status" value="1"/>
</dbReference>
<dbReference type="EMBL" id="BSTK01000016">
    <property type="protein sequence ID" value="GLY90458.1"/>
    <property type="molecule type" value="Genomic_DNA"/>
</dbReference>
<reference evidence="2" key="1">
    <citation type="submission" date="2023-03" db="EMBL/GenBank/DDBJ databases">
        <title>Actinoallomurus iriomotensis NBRC 103684.</title>
        <authorList>
            <person name="Ichikawa N."/>
            <person name="Sato H."/>
            <person name="Tonouchi N."/>
        </authorList>
    </citation>
    <scope>NUCLEOTIDE SEQUENCE</scope>
    <source>
        <strain evidence="2">NBRC 103684</strain>
    </source>
</reference>
<proteinExistence type="inferred from homology"/>
<evidence type="ECO:0000313" key="2">
    <source>
        <dbReference type="EMBL" id="GLY90458.1"/>
    </source>
</evidence>
<accession>A0A9W6VYU3</accession>
<dbReference type="InterPro" id="IPR005531">
    <property type="entry name" value="Asp23"/>
</dbReference>
<sequence>MTVFTDGVPEVPAQGQAPAQAEEQVNVLVTEPPPGLAPAQLAAQVKGRIDIEDEVVEKVAGLAAIEVEGVADLGGDVARAVESVRERIGIGHRRGDQGVKARIDGREVSIEVTIVIEYGHVVMDVARQVKTNVAIQTNRMLGLRVVEVNVIVDDVRMPAAARPAEPAGDDDQRLTIG</sequence>
<comment type="caution">
    <text evidence="2">The sequence shown here is derived from an EMBL/GenBank/DDBJ whole genome shotgun (WGS) entry which is preliminary data.</text>
</comment>
<keyword evidence="3" id="KW-1185">Reference proteome</keyword>
<gene>
    <name evidence="2" type="ORF">Airi02_083870</name>
</gene>
<name>A0A9W6VYU3_9ACTN</name>
<comment type="similarity">
    <text evidence="1">Belongs to the asp23 family.</text>
</comment>
<dbReference type="RefSeq" id="WP_285581387.1">
    <property type="nucleotide sequence ID" value="NZ_BSTK01000016.1"/>
</dbReference>
<organism evidence="2 3">
    <name type="scientific">Actinoallomurus iriomotensis</name>
    <dbReference type="NCBI Taxonomy" id="478107"/>
    <lineage>
        <taxon>Bacteria</taxon>
        <taxon>Bacillati</taxon>
        <taxon>Actinomycetota</taxon>
        <taxon>Actinomycetes</taxon>
        <taxon>Streptosporangiales</taxon>
        <taxon>Thermomonosporaceae</taxon>
        <taxon>Actinoallomurus</taxon>
    </lineage>
</organism>
<evidence type="ECO:0008006" key="4">
    <source>
        <dbReference type="Google" id="ProtNLM"/>
    </source>
</evidence>
<dbReference type="AlphaFoldDB" id="A0A9W6VYU3"/>
<evidence type="ECO:0000313" key="3">
    <source>
        <dbReference type="Proteomes" id="UP001165074"/>
    </source>
</evidence>
<protein>
    <recommendedName>
        <fullName evidence="4">Asp23/Gls24 family envelope stress response protein</fullName>
    </recommendedName>
</protein>